<name>A0A2P7QLW3_9SPHN</name>
<dbReference type="Pfam" id="PF03379">
    <property type="entry name" value="CcmB"/>
    <property type="match status" value="1"/>
</dbReference>
<dbReference type="AlphaFoldDB" id="A0A2P7QLW3"/>
<evidence type="ECO:0000256" key="11">
    <source>
        <dbReference type="ARBA" id="ARBA00023136"/>
    </source>
</evidence>
<keyword evidence="5 12" id="KW-0813">Transport</keyword>
<evidence type="ECO:0000256" key="6">
    <source>
        <dbReference type="ARBA" id="ARBA00022475"/>
    </source>
</evidence>
<feature type="transmembrane region" description="Helical" evidence="13">
    <location>
        <begin position="156"/>
        <end position="176"/>
    </location>
</feature>
<feature type="transmembrane region" description="Helical" evidence="13">
    <location>
        <begin position="12"/>
        <end position="36"/>
    </location>
</feature>
<keyword evidence="9 12" id="KW-0201">Cytochrome c-type biogenesis</keyword>
<keyword evidence="10 13" id="KW-1133">Transmembrane helix</keyword>
<keyword evidence="6 12" id="KW-1003">Cell membrane</keyword>
<keyword evidence="7 12" id="KW-0997">Cell inner membrane</keyword>
<dbReference type="PANTHER" id="PTHR30070:SF1">
    <property type="entry name" value="CYTOCHROME C BIOGENESIS B-RELATED"/>
    <property type="match status" value="1"/>
</dbReference>
<evidence type="ECO:0000313" key="14">
    <source>
        <dbReference type="EMBL" id="PSJ38962.1"/>
    </source>
</evidence>
<comment type="function">
    <text evidence="1 12">Required for the export of heme to the periplasm for the biogenesis of c-type cytochromes.</text>
</comment>
<dbReference type="GO" id="GO:1903607">
    <property type="term" value="P:cytochrome c biosynthetic process"/>
    <property type="evidence" value="ECO:0007669"/>
    <property type="project" value="TreeGrafter"/>
</dbReference>
<dbReference type="RefSeq" id="WP_106514158.1">
    <property type="nucleotide sequence ID" value="NZ_PXYI01000005.1"/>
</dbReference>
<evidence type="ECO:0000256" key="9">
    <source>
        <dbReference type="ARBA" id="ARBA00022748"/>
    </source>
</evidence>
<evidence type="ECO:0000256" key="12">
    <source>
        <dbReference type="PIRNR" id="PIRNR002764"/>
    </source>
</evidence>
<dbReference type="PRINTS" id="PR01414">
    <property type="entry name" value="CCMBBIOGNSIS"/>
</dbReference>
<dbReference type="Proteomes" id="UP000241167">
    <property type="component" value="Unassembled WGS sequence"/>
</dbReference>
<keyword evidence="8 13" id="KW-0812">Transmembrane</keyword>
<protein>
    <recommendedName>
        <fullName evidence="4 12">Heme exporter protein B</fullName>
    </recommendedName>
</protein>
<accession>A0A2P7QLW3</accession>
<keyword evidence="11 12" id="KW-0472">Membrane</keyword>
<sequence>MIALILRELRLALTAGNALLPPIFFLLVAALFPFAVGPDAPLLARTGGGALWMAALLAALLPVERLVEPDRAAGLLDQLAVRGIGDESVAFAKLAGHWLSFGPPLMIAAFPAAALMKLPGDILWRLEIGLAAGTPGLAALTVIVAALTAGLRGTGALAGLLILPLAVPILIFGAAMVEPGGGGGAVKLLGAVSLLLVAIAPFAAGAAMRAGRD</sequence>
<keyword evidence="15" id="KW-1185">Reference proteome</keyword>
<dbReference type="GO" id="GO:0005886">
    <property type="term" value="C:plasma membrane"/>
    <property type="evidence" value="ECO:0007669"/>
    <property type="project" value="UniProtKB-SubCell"/>
</dbReference>
<dbReference type="PIRSF" id="PIRSF002764">
    <property type="entry name" value="CcmB"/>
    <property type="match status" value="1"/>
</dbReference>
<evidence type="ECO:0000256" key="8">
    <source>
        <dbReference type="ARBA" id="ARBA00022692"/>
    </source>
</evidence>
<feature type="transmembrane region" description="Helical" evidence="13">
    <location>
        <begin position="98"/>
        <end position="116"/>
    </location>
</feature>
<evidence type="ECO:0000256" key="3">
    <source>
        <dbReference type="ARBA" id="ARBA00010544"/>
    </source>
</evidence>
<evidence type="ECO:0000256" key="2">
    <source>
        <dbReference type="ARBA" id="ARBA00004429"/>
    </source>
</evidence>
<comment type="subcellular location">
    <subcellularLocation>
        <location evidence="2">Cell inner membrane</location>
        <topology evidence="2">Multi-pass membrane protein</topology>
    </subcellularLocation>
</comment>
<dbReference type="GO" id="GO:0015232">
    <property type="term" value="F:heme transmembrane transporter activity"/>
    <property type="evidence" value="ECO:0007669"/>
    <property type="project" value="InterPro"/>
</dbReference>
<comment type="similarity">
    <text evidence="3 12">Belongs to the CcmB/CycW/HelB family.</text>
</comment>
<evidence type="ECO:0000256" key="1">
    <source>
        <dbReference type="ARBA" id="ARBA00002442"/>
    </source>
</evidence>
<dbReference type="EMBL" id="PXYI01000005">
    <property type="protein sequence ID" value="PSJ38962.1"/>
    <property type="molecule type" value="Genomic_DNA"/>
</dbReference>
<dbReference type="InterPro" id="IPR026031">
    <property type="entry name" value="Cyt_c_CcmB_bac"/>
</dbReference>
<dbReference type="PANTHER" id="PTHR30070">
    <property type="entry name" value="HEME EXPORTER PROTEIN B"/>
    <property type="match status" value="1"/>
</dbReference>
<feature type="transmembrane region" description="Helical" evidence="13">
    <location>
        <begin position="42"/>
        <end position="61"/>
    </location>
</feature>
<evidence type="ECO:0000256" key="4">
    <source>
        <dbReference type="ARBA" id="ARBA00016452"/>
    </source>
</evidence>
<comment type="caution">
    <text evidence="14">The sequence shown here is derived from an EMBL/GenBank/DDBJ whole genome shotgun (WGS) entry which is preliminary data.</text>
</comment>
<dbReference type="OrthoDB" id="9812915at2"/>
<proteinExistence type="inferred from homology"/>
<evidence type="ECO:0000256" key="7">
    <source>
        <dbReference type="ARBA" id="ARBA00022519"/>
    </source>
</evidence>
<gene>
    <name evidence="14" type="ORF">C7I55_16770</name>
</gene>
<evidence type="ECO:0000256" key="13">
    <source>
        <dbReference type="SAM" id="Phobius"/>
    </source>
</evidence>
<organism evidence="14 15">
    <name type="scientific">Allosphingosinicella deserti</name>
    <dbReference type="NCBI Taxonomy" id="2116704"/>
    <lineage>
        <taxon>Bacteria</taxon>
        <taxon>Pseudomonadati</taxon>
        <taxon>Pseudomonadota</taxon>
        <taxon>Alphaproteobacteria</taxon>
        <taxon>Sphingomonadales</taxon>
        <taxon>Sphingomonadaceae</taxon>
        <taxon>Allosphingosinicella</taxon>
    </lineage>
</organism>
<evidence type="ECO:0000313" key="15">
    <source>
        <dbReference type="Proteomes" id="UP000241167"/>
    </source>
</evidence>
<dbReference type="InterPro" id="IPR003544">
    <property type="entry name" value="Cyt_c_biogenesis_CcmB"/>
</dbReference>
<reference evidence="14 15" key="1">
    <citation type="submission" date="2018-03" db="EMBL/GenBank/DDBJ databases">
        <title>The draft genome of Sphingosinicella sp. GL-C-18.</title>
        <authorList>
            <person name="Liu L."/>
            <person name="Li L."/>
            <person name="Liang L."/>
            <person name="Zhang X."/>
            <person name="Wang T."/>
        </authorList>
    </citation>
    <scope>NUCLEOTIDE SEQUENCE [LARGE SCALE GENOMIC DNA]</scope>
    <source>
        <strain evidence="14 15">GL-C-18</strain>
    </source>
</reference>
<feature type="transmembrane region" description="Helical" evidence="13">
    <location>
        <begin position="128"/>
        <end position="149"/>
    </location>
</feature>
<evidence type="ECO:0000256" key="5">
    <source>
        <dbReference type="ARBA" id="ARBA00022448"/>
    </source>
</evidence>
<evidence type="ECO:0000256" key="10">
    <source>
        <dbReference type="ARBA" id="ARBA00022989"/>
    </source>
</evidence>
<feature type="transmembrane region" description="Helical" evidence="13">
    <location>
        <begin position="188"/>
        <end position="208"/>
    </location>
</feature>
<dbReference type="GO" id="GO:0017004">
    <property type="term" value="P:cytochrome complex assembly"/>
    <property type="evidence" value="ECO:0007669"/>
    <property type="project" value="UniProtKB-KW"/>
</dbReference>